<sequence>METVNQQTPTSTMQSTSRFHNLSDQNNPYRLDNSDTSVLSLVTDLLTTENYVTWARAMKRVLRAKNKLGLIDGSITKLTDPSDPLFEAWERYNDMIVSWIHNSVSPSVKSSFILVDNAHEIWNELCERLTQQNGPRIFQLKGALENSTQGNDSVNIYYGKLKSIWDELALHCPMPESLVGK</sequence>
<reference evidence="5" key="1">
    <citation type="journal article" date="2019" name="Gigascience">
        <title>De novo genome assembly of the endangered Acer yangbiense, a plant species with extremely small populations endemic to Yunnan Province, China.</title>
        <authorList>
            <person name="Yang J."/>
            <person name="Wariss H.M."/>
            <person name="Tao L."/>
            <person name="Zhang R."/>
            <person name="Yun Q."/>
            <person name="Hollingsworth P."/>
            <person name="Dao Z."/>
            <person name="Luo G."/>
            <person name="Guo H."/>
            <person name="Ma Y."/>
            <person name="Sun W."/>
        </authorList>
    </citation>
    <scope>NUCLEOTIDE SEQUENCE [LARGE SCALE GENOMIC DNA]</scope>
    <source>
        <strain evidence="5">cv. br00</strain>
    </source>
</reference>
<comment type="caution">
    <text evidence="4">The sequence shown here is derived from an EMBL/GenBank/DDBJ whole genome shotgun (WGS) entry which is preliminary data.</text>
</comment>
<feature type="domain" description="Retrotransposon gag" evidence="2">
    <location>
        <begin position="97"/>
        <end position="169"/>
    </location>
</feature>
<protein>
    <recommendedName>
        <fullName evidence="6">Retrotransposon Copia-like N-terminal domain-containing protein</fullName>
    </recommendedName>
</protein>
<dbReference type="InterPro" id="IPR029472">
    <property type="entry name" value="Copia-like_N"/>
</dbReference>
<dbReference type="AlphaFoldDB" id="A0A5N5NN67"/>
<dbReference type="Proteomes" id="UP000326939">
    <property type="component" value="Chromosome 2"/>
</dbReference>
<dbReference type="EMBL" id="VDCV01000002">
    <property type="protein sequence ID" value="KAB5569055.1"/>
    <property type="molecule type" value="Genomic_DNA"/>
</dbReference>
<dbReference type="InterPro" id="IPR005162">
    <property type="entry name" value="Retrotrans_gag_dom"/>
</dbReference>
<evidence type="ECO:0000313" key="4">
    <source>
        <dbReference type="EMBL" id="KAB5569055.1"/>
    </source>
</evidence>
<dbReference type="Pfam" id="PF03732">
    <property type="entry name" value="Retrotrans_gag"/>
    <property type="match status" value="1"/>
</dbReference>
<dbReference type="PANTHER" id="PTHR37610:SF100">
    <property type="entry name" value="COPIA-LIKE POLYPROTEIN_RETROTRANSPOSON"/>
    <property type="match status" value="1"/>
</dbReference>
<evidence type="ECO:0000259" key="2">
    <source>
        <dbReference type="Pfam" id="PF03732"/>
    </source>
</evidence>
<organism evidence="4 5">
    <name type="scientific">Salix brachista</name>
    <dbReference type="NCBI Taxonomy" id="2182728"/>
    <lineage>
        <taxon>Eukaryota</taxon>
        <taxon>Viridiplantae</taxon>
        <taxon>Streptophyta</taxon>
        <taxon>Embryophyta</taxon>
        <taxon>Tracheophyta</taxon>
        <taxon>Spermatophyta</taxon>
        <taxon>Magnoliopsida</taxon>
        <taxon>eudicotyledons</taxon>
        <taxon>Gunneridae</taxon>
        <taxon>Pentapetalae</taxon>
        <taxon>rosids</taxon>
        <taxon>fabids</taxon>
        <taxon>Malpighiales</taxon>
        <taxon>Salicaceae</taxon>
        <taxon>Saliceae</taxon>
        <taxon>Salix</taxon>
    </lineage>
</organism>
<feature type="compositionally biased region" description="Polar residues" evidence="1">
    <location>
        <begin position="18"/>
        <end position="28"/>
    </location>
</feature>
<proteinExistence type="predicted"/>
<feature type="domain" description="Retrotransposon Copia-like N-terminal" evidence="3">
    <location>
        <begin position="34"/>
        <end position="77"/>
    </location>
</feature>
<evidence type="ECO:0000313" key="5">
    <source>
        <dbReference type="Proteomes" id="UP000326939"/>
    </source>
</evidence>
<name>A0A5N5NN67_9ROSI</name>
<gene>
    <name evidence="4" type="ORF">DKX38_002848</name>
</gene>
<keyword evidence="5" id="KW-1185">Reference proteome</keyword>
<evidence type="ECO:0008006" key="6">
    <source>
        <dbReference type="Google" id="ProtNLM"/>
    </source>
</evidence>
<feature type="compositionally biased region" description="Low complexity" evidence="1">
    <location>
        <begin position="1"/>
        <end position="17"/>
    </location>
</feature>
<accession>A0A5N5NN67</accession>
<evidence type="ECO:0000256" key="1">
    <source>
        <dbReference type="SAM" id="MobiDB-lite"/>
    </source>
</evidence>
<feature type="region of interest" description="Disordered" evidence="1">
    <location>
        <begin position="1"/>
        <end position="28"/>
    </location>
</feature>
<dbReference type="PANTHER" id="PTHR37610">
    <property type="entry name" value="CCHC-TYPE DOMAIN-CONTAINING PROTEIN"/>
    <property type="match status" value="1"/>
</dbReference>
<evidence type="ECO:0000259" key="3">
    <source>
        <dbReference type="Pfam" id="PF14244"/>
    </source>
</evidence>
<dbReference type="Pfam" id="PF14244">
    <property type="entry name" value="Retrotran_gag_3"/>
    <property type="match status" value="1"/>
</dbReference>